<feature type="domain" description="VanZ-like" evidence="2">
    <location>
        <begin position="7"/>
        <end position="134"/>
    </location>
</feature>
<feature type="transmembrane region" description="Helical" evidence="1">
    <location>
        <begin position="62"/>
        <end position="79"/>
    </location>
</feature>
<dbReference type="STRING" id="1499688.BN000_01200"/>
<dbReference type="Pfam" id="PF04892">
    <property type="entry name" value="VanZ"/>
    <property type="match status" value="1"/>
</dbReference>
<accession>A0A0U1NTB7</accession>
<dbReference type="AlphaFoldDB" id="A0A0U1NTB7"/>
<evidence type="ECO:0000259" key="2">
    <source>
        <dbReference type="Pfam" id="PF04892"/>
    </source>
</evidence>
<protein>
    <submittedName>
        <fullName evidence="3">VanZ family protein</fullName>
    </submittedName>
</protein>
<feature type="transmembrane region" description="Helical" evidence="1">
    <location>
        <begin position="5"/>
        <end position="23"/>
    </location>
</feature>
<dbReference type="RefSeq" id="WP_176699661.1">
    <property type="nucleotide sequence ID" value="NZ_CVRB01000001.1"/>
</dbReference>
<evidence type="ECO:0000313" key="4">
    <source>
        <dbReference type="Proteomes" id="UP000199087"/>
    </source>
</evidence>
<reference evidence="4" key="1">
    <citation type="submission" date="2015-05" db="EMBL/GenBank/DDBJ databases">
        <authorList>
            <person name="Urmite Genomes"/>
        </authorList>
    </citation>
    <scope>NUCLEOTIDE SEQUENCE [LARGE SCALE GENOMIC DNA]</scope>
    <source>
        <strain evidence="4">LF1</strain>
    </source>
</reference>
<feature type="transmembrane region" description="Helical" evidence="1">
    <location>
        <begin position="112"/>
        <end position="134"/>
    </location>
</feature>
<name>A0A0U1NTB7_9BACI</name>
<dbReference type="InterPro" id="IPR016747">
    <property type="entry name" value="Phosphotransbutyrylase"/>
</dbReference>
<keyword evidence="1" id="KW-0812">Transmembrane</keyword>
<evidence type="ECO:0000313" key="3">
    <source>
        <dbReference type="EMBL" id="CRK81300.1"/>
    </source>
</evidence>
<evidence type="ECO:0000256" key="1">
    <source>
        <dbReference type="SAM" id="Phobius"/>
    </source>
</evidence>
<sequence>MKSRWFWWALVLLWCIQIFYFTALPVYNDEHTRGFLTRFFTHAFPSIHTVIIDVIDYYIRKLAHITVFGILALLFKTAISNKPRPYIYAWIFTTLYAGTDEWHQMYVPGRTASIIDVLIDSTGAFIFLICMFLWKKNKQKALSPS</sequence>
<dbReference type="Proteomes" id="UP000199087">
    <property type="component" value="Unassembled WGS sequence"/>
</dbReference>
<keyword evidence="4" id="KW-1185">Reference proteome</keyword>
<dbReference type="NCBIfam" id="NF037970">
    <property type="entry name" value="vanZ_1"/>
    <property type="match status" value="1"/>
</dbReference>
<keyword evidence="1" id="KW-1133">Transmembrane helix</keyword>
<organism evidence="3 4">
    <name type="scientific">Neobacillus massiliamazoniensis</name>
    <dbReference type="NCBI Taxonomy" id="1499688"/>
    <lineage>
        <taxon>Bacteria</taxon>
        <taxon>Bacillati</taxon>
        <taxon>Bacillota</taxon>
        <taxon>Bacilli</taxon>
        <taxon>Bacillales</taxon>
        <taxon>Bacillaceae</taxon>
        <taxon>Neobacillus</taxon>
    </lineage>
</organism>
<keyword evidence="1" id="KW-0472">Membrane</keyword>
<gene>
    <name evidence="3" type="ORF">BN000_01200</name>
</gene>
<dbReference type="EMBL" id="CVRB01000001">
    <property type="protein sequence ID" value="CRK81300.1"/>
    <property type="molecule type" value="Genomic_DNA"/>
</dbReference>
<dbReference type="InterPro" id="IPR006976">
    <property type="entry name" value="VanZ-like"/>
</dbReference>
<proteinExistence type="predicted"/>
<dbReference type="PIRSF" id="PIRSF019083">
    <property type="entry name" value="UCP019083_VanZ"/>
    <property type="match status" value="1"/>
</dbReference>